<evidence type="ECO:0000313" key="3">
    <source>
        <dbReference type="EMBL" id="MCR1899962.1"/>
    </source>
</evidence>
<dbReference type="InterPro" id="IPR040285">
    <property type="entry name" value="ProX/PRXD1"/>
</dbReference>
<dbReference type="GO" id="GO:0002161">
    <property type="term" value="F:aminoacyl-tRNA deacylase activity"/>
    <property type="evidence" value="ECO:0007669"/>
    <property type="project" value="InterPro"/>
</dbReference>
<dbReference type="InterPro" id="IPR007214">
    <property type="entry name" value="YbaK/aa-tRNA-synth-assoc-dom"/>
</dbReference>
<dbReference type="Proteomes" id="UP001205748">
    <property type="component" value="Unassembled WGS sequence"/>
</dbReference>
<protein>
    <submittedName>
        <fullName evidence="3">Prolyl-tRNA synthetase associated domain-containing protein</fullName>
    </submittedName>
</protein>
<dbReference type="AlphaFoldDB" id="A0AAE3HI48"/>
<gene>
    <name evidence="3" type="ORF">NSA47_13415</name>
</gene>
<proteinExistence type="inferred from homology"/>
<dbReference type="Gene3D" id="3.90.960.10">
    <property type="entry name" value="YbaK/aminoacyl-tRNA synthetase-associated domain"/>
    <property type="match status" value="1"/>
</dbReference>
<dbReference type="FunFam" id="3.90.960.10:FF:000005">
    <property type="entry name" value="Putative prolyl-tRNA synthetase"/>
    <property type="match status" value="1"/>
</dbReference>
<evidence type="ECO:0000259" key="2">
    <source>
        <dbReference type="Pfam" id="PF04073"/>
    </source>
</evidence>
<comment type="similarity">
    <text evidence="1">Belongs to the PRORSD1 family.</text>
</comment>
<dbReference type="PANTHER" id="PTHR31423">
    <property type="entry name" value="YBAK DOMAIN-CONTAINING PROTEIN"/>
    <property type="match status" value="1"/>
</dbReference>
<dbReference type="CDD" id="cd04335">
    <property type="entry name" value="PrdX_deacylase"/>
    <property type="match status" value="1"/>
</dbReference>
<accession>A0AAE3HI48</accession>
<dbReference type="PANTHER" id="PTHR31423:SF3">
    <property type="entry name" value="PROLYL-TRNA SYNTHETASE ASSOCIATED DOMAIN-CONTAINING PROTEIN 1-RELATED"/>
    <property type="match status" value="1"/>
</dbReference>
<reference evidence="3" key="1">
    <citation type="submission" date="2022-07" db="EMBL/GenBank/DDBJ databases">
        <title>Enhanced cultured diversity of the mouse gut microbiota enables custom-made synthetic communities.</title>
        <authorList>
            <person name="Afrizal A."/>
        </authorList>
    </citation>
    <scope>NUCLEOTIDE SEQUENCE</scope>
    <source>
        <strain evidence="3">DSM 28593</strain>
    </source>
</reference>
<dbReference type="SUPFAM" id="SSF55826">
    <property type="entry name" value="YbaK/ProRS associated domain"/>
    <property type="match status" value="1"/>
</dbReference>
<dbReference type="InterPro" id="IPR036754">
    <property type="entry name" value="YbaK/aa-tRNA-synt-asso_dom_sf"/>
</dbReference>
<dbReference type="EMBL" id="JANKAS010000016">
    <property type="protein sequence ID" value="MCR1899962.1"/>
    <property type="molecule type" value="Genomic_DNA"/>
</dbReference>
<dbReference type="Pfam" id="PF04073">
    <property type="entry name" value="tRNA_edit"/>
    <property type="match status" value="1"/>
</dbReference>
<keyword evidence="4" id="KW-1185">Reference proteome</keyword>
<organism evidence="3 4">
    <name type="scientific">Irregularibacter muris</name>
    <dbReference type="NCBI Taxonomy" id="1796619"/>
    <lineage>
        <taxon>Bacteria</taxon>
        <taxon>Bacillati</taxon>
        <taxon>Bacillota</taxon>
        <taxon>Clostridia</taxon>
        <taxon>Eubacteriales</taxon>
        <taxon>Eubacteriaceae</taxon>
        <taxon>Irregularibacter</taxon>
    </lineage>
</organism>
<evidence type="ECO:0000313" key="4">
    <source>
        <dbReference type="Proteomes" id="UP001205748"/>
    </source>
</evidence>
<name>A0AAE3HI48_9FIRM</name>
<comment type="caution">
    <text evidence="3">The sequence shown here is derived from an EMBL/GenBank/DDBJ whole genome shotgun (WGS) entry which is preliminary data.</text>
</comment>
<feature type="domain" description="YbaK/aminoacyl-tRNA synthetase-associated" evidence="2">
    <location>
        <begin position="22"/>
        <end position="147"/>
    </location>
</feature>
<sequence>MAAEKVYEKLKELSIPFEIIEHEAALTVEEMEKVLPEMDAQVCKNLFLRNQKGNQHYLVVMAKEKPFNLKEFEQKQGLGKLSFASEKRLLKYLGVPSGSVSPFGLINDSTNHVIVYIDQDLKQCDKVGVHPNINSATITFKASDLEKYIKSLDNEVYWVKM</sequence>
<evidence type="ECO:0000256" key="1">
    <source>
        <dbReference type="ARBA" id="ARBA00010201"/>
    </source>
</evidence>